<dbReference type="EMBL" id="KB020670">
    <property type="protein sequence ID" value="ELA33047.1"/>
    <property type="molecule type" value="Genomic_DNA"/>
</dbReference>
<feature type="compositionally biased region" description="Basic and acidic residues" evidence="1">
    <location>
        <begin position="254"/>
        <end position="268"/>
    </location>
</feature>
<evidence type="ECO:0000313" key="2">
    <source>
        <dbReference type="EMBL" id="ELA33047.1"/>
    </source>
</evidence>
<evidence type="ECO:0000256" key="1">
    <source>
        <dbReference type="SAM" id="MobiDB-lite"/>
    </source>
</evidence>
<reference evidence="3 4" key="3">
    <citation type="submission" date="2020-04" db="EMBL/GenBank/DDBJ databases">
        <title>Genome sequencing and assembly of multiple isolates from the Colletotrichum gloeosporioides species complex.</title>
        <authorList>
            <person name="Gan P."/>
            <person name="Shirasu K."/>
        </authorList>
    </citation>
    <scope>NUCLEOTIDE SEQUENCE [LARGE SCALE GENOMIC DNA]</scope>
    <source>
        <strain evidence="3 4">Nara gc5</strain>
    </source>
</reference>
<feature type="compositionally biased region" description="Polar residues" evidence="1">
    <location>
        <begin position="1"/>
        <end position="20"/>
    </location>
</feature>
<proteinExistence type="predicted"/>
<feature type="compositionally biased region" description="Low complexity" evidence="1">
    <location>
        <begin position="304"/>
        <end position="323"/>
    </location>
</feature>
<dbReference type="InterPro" id="IPR053221">
    <property type="entry name" value="Burnettramic_acid_biosynth"/>
</dbReference>
<gene>
    <name evidence="2" type="ORF">CGGC5_713</name>
    <name evidence="3" type="ORF">CGGC5_v013235</name>
</gene>
<organism evidence="2">
    <name type="scientific">Colletotrichum fructicola (strain Nara gc5)</name>
    <name type="common">Anthracnose fungus</name>
    <name type="synonym">Colletotrichum gloeosporioides (strain Nara gc5)</name>
    <dbReference type="NCBI Taxonomy" id="1213859"/>
    <lineage>
        <taxon>Eukaryota</taxon>
        <taxon>Fungi</taxon>
        <taxon>Dikarya</taxon>
        <taxon>Ascomycota</taxon>
        <taxon>Pezizomycotina</taxon>
        <taxon>Sordariomycetes</taxon>
        <taxon>Hypocreomycetidae</taxon>
        <taxon>Glomerellales</taxon>
        <taxon>Glomerellaceae</taxon>
        <taxon>Colletotrichum</taxon>
        <taxon>Colletotrichum gloeosporioides species complex</taxon>
    </lineage>
</organism>
<sequence>MSATKTYSYNHGPSGAQTSLAPPAYSEIDPAHIRRLSINSASSESEPLDPSEQEELNAALNLEPGTGWIPELHATGGNPSSPLKKPVVIPRIDFGGPLKVPLPFMRAYSPDLRAHDIHEEDFVGFIDNLTVAQGPPAPLAALNAAGTIVGYVPNHWAQLAGGITNLTVGVGSTATRIIRSKVFLEKVNKEYFAPRGLKASVCKSKDLSVRIGCGESLPDLQPRDVNWEMDITARRMSALQPYIAPLTFDVPPPTKDRNIIDRLTEKQVQRRVKKKERKKGKRARKMRRKLSRQERRQSERNGTSDFIDSDSGSSSSSSSSSSDSDMEHLNRKAEIVCSKADEKLEGASHKEAMDIQKKRDEKLRKIEEKMEKAEESERKKREKTDKKREKRAKKRGKHHAKDHKKANKMEFIVIESLEGDSGNCE</sequence>
<dbReference type="PANTHER" id="PTHR38887:SF1">
    <property type="entry name" value="RAS MODIFICATION PROTEIN ERF4"/>
    <property type="match status" value="1"/>
</dbReference>
<reference evidence="3 4" key="2">
    <citation type="submission" date="2012-08" db="EMBL/GenBank/DDBJ databases">
        <authorList>
            <person name="Gan P.H.P."/>
            <person name="Ikeda K."/>
            <person name="Irieda H."/>
            <person name="Narusaka M."/>
            <person name="O'Connell R.J."/>
            <person name="Narusaka Y."/>
            <person name="Takano Y."/>
            <person name="Kubo Y."/>
            <person name="Shirasu K."/>
        </authorList>
    </citation>
    <scope>NUCLEOTIDE SEQUENCE [LARGE SCALE GENOMIC DNA]</scope>
    <source>
        <strain evidence="3 4">Nara gc5</strain>
    </source>
</reference>
<dbReference type="PANTHER" id="PTHR38887">
    <property type="entry name" value="CHROMOSOME 21, WHOLE GENOME SHOTGUN SEQUENCE"/>
    <property type="match status" value="1"/>
</dbReference>
<evidence type="ECO:0000313" key="3">
    <source>
        <dbReference type="EMBL" id="KAF4477787.1"/>
    </source>
</evidence>
<dbReference type="OrthoDB" id="3068835at2759"/>
<feature type="region of interest" description="Disordered" evidence="1">
    <location>
        <begin position="1"/>
        <end position="26"/>
    </location>
</feature>
<accession>L2G379</accession>
<feature type="compositionally biased region" description="Basic residues" evidence="1">
    <location>
        <begin position="388"/>
        <end position="406"/>
    </location>
</feature>
<dbReference type="AlphaFoldDB" id="L2G379"/>
<evidence type="ECO:0000313" key="4">
    <source>
        <dbReference type="Proteomes" id="UP000011096"/>
    </source>
</evidence>
<dbReference type="EMBL" id="ANPB02000008">
    <property type="protein sequence ID" value="KAF4477787.1"/>
    <property type="molecule type" value="Genomic_DNA"/>
</dbReference>
<protein>
    <submittedName>
        <fullName evidence="2">Uncharacterized protein</fullName>
    </submittedName>
</protein>
<dbReference type="Proteomes" id="UP000011096">
    <property type="component" value="Unassembled WGS sequence"/>
</dbReference>
<feature type="region of interest" description="Disordered" evidence="1">
    <location>
        <begin position="246"/>
        <end position="409"/>
    </location>
</feature>
<dbReference type="InParanoid" id="L2G379"/>
<name>L2G379_COLFN</name>
<dbReference type="HOGENOM" id="CLU_055841_0_0_1"/>
<reference evidence="2" key="1">
    <citation type="submission" date="2012-08" db="EMBL/GenBank/DDBJ databases">
        <title>Genome analysis of Colletotrichum orbiculare and Colletotrichum fructicola.</title>
        <authorList>
            <person name="Gan P.H.P."/>
            <person name="Ikeda K."/>
            <person name="Irieda H."/>
            <person name="Narusaka M."/>
            <person name="O'Connell R.J."/>
            <person name="Narusaka Y."/>
            <person name="Takano Y."/>
            <person name="Kubo Y."/>
            <person name="Shirasu K."/>
        </authorList>
    </citation>
    <scope>NUCLEOTIDE SEQUENCE</scope>
    <source>
        <strain evidence="2">Nara gc5</strain>
    </source>
</reference>
<dbReference type="STRING" id="1213859.L2G379"/>
<feature type="compositionally biased region" description="Basic and acidic residues" evidence="1">
    <location>
        <begin position="325"/>
        <end position="387"/>
    </location>
</feature>
<feature type="compositionally biased region" description="Basic residues" evidence="1">
    <location>
        <begin position="269"/>
        <end position="290"/>
    </location>
</feature>
<keyword evidence="4" id="KW-1185">Reference proteome</keyword>